<keyword evidence="2" id="KW-1185">Reference proteome</keyword>
<dbReference type="AlphaFoldDB" id="M4BPR8"/>
<protein>
    <submittedName>
        <fullName evidence="1">Uncharacterized protein</fullName>
    </submittedName>
</protein>
<dbReference type="Proteomes" id="UP000011713">
    <property type="component" value="Unassembled WGS sequence"/>
</dbReference>
<evidence type="ECO:0000313" key="2">
    <source>
        <dbReference type="Proteomes" id="UP000011713"/>
    </source>
</evidence>
<dbReference type="EMBL" id="JH598525">
    <property type="status" value="NOT_ANNOTATED_CDS"/>
    <property type="molecule type" value="Genomic_DNA"/>
</dbReference>
<name>M4BPR8_HYAAE</name>
<organism evidence="1 2">
    <name type="scientific">Hyaloperonospora arabidopsidis (strain Emoy2)</name>
    <name type="common">Downy mildew agent</name>
    <name type="synonym">Peronospora arabidopsidis</name>
    <dbReference type="NCBI Taxonomy" id="559515"/>
    <lineage>
        <taxon>Eukaryota</taxon>
        <taxon>Sar</taxon>
        <taxon>Stramenopiles</taxon>
        <taxon>Oomycota</taxon>
        <taxon>Peronosporomycetes</taxon>
        <taxon>Peronosporales</taxon>
        <taxon>Peronosporaceae</taxon>
        <taxon>Hyaloperonospora</taxon>
    </lineage>
</organism>
<evidence type="ECO:0000313" key="1">
    <source>
        <dbReference type="EnsemblProtists" id="HpaP808407"/>
    </source>
</evidence>
<sequence length="51" mass="5332">MGGCCHAKVRVVNSAQGAGVEANEGGMQGRGRGKNLSQFAADRQCIKEIKI</sequence>
<reference evidence="1" key="2">
    <citation type="submission" date="2015-06" db="UniProtKB">
        <authorList>
            <consortium name="EnsemblProtists"/>
        </authorList>
    </citation>
    <scope>IDENTIFICATION</scope>
    <source>
        <strain evidence="1">Emoy2</strain>
    </source>
</reference>
<reference evidence="2" key="1">
    <citation type="journal article" date="2010" name="Science">
        <title>Signatures of adaptation to obligate biotrophy in the Hyaloperonospora arabidopsidis genome.</title>
        <authorList>
            <person name="Baxter L."/>
            <person name="Tripathy S."/>
            <person name="Ishaque N."/>
            <person name="Boot N."/>
            <person name="Cabral A."/>
            <person name="Kemen E."/>
            <person name="Thines M."/>
            <person name="Ah-Fong A."/>
            <person name="Anderson R."/>
            <person name="Badejoko W."/>
            <person name="Bittner-Eddy P."/>
            <person name="Boore J.L."/>
            <person name="Chibucos M.C."/>
            <person name="Coates M."/>
            <person name="Dehal P."/>
            <person name="Delehaunty K."/>
            <person name="Dong S."/>
            <person name="Downton P."/>
            <person name="Dumas B."/>
            <person name="Fabro G."/>
            <person name="Fronick C."/>
            <person name="Fuerstenberg S.I."/>
            <person name="Fulton L."/>
            <person name="Gaulin E."/>
            <person name="Govers F."/>
            <person name="Hughes L."/>
            <person name="Humphray S."/>
            <person name="Jiang R.H."/>
            <person name="Judelson H."/>
            <person name="Kamoun S."/>
            <person name="Kyung K."/>
            <person name="Meijer H."/>
            <person name="Minx P."/>
            <person name="Morris P."/>
            <person name="Nelson J."/>
            <person name="Phuntumart V."/>
            <person name="Qutob D."/>
            <person name="Rehmany A."/>
            <person name="Rougon-Cardoso A."/>
            <person name="Ryden P."/>
            <person name="Torto-Alalibo T."/>
            <person name="Studholme D."/>
            <person name="Wang Y."/>
            <person name="Win J."/>
            <person name="Wood J."/>
            <person name="Clifton S.W."/>
            <person name="Rogers J."/>
            <person name="Van den Ackerveken G."/>
            <person name="Jones J.D."/>
            <person name="McDowell J.M."/>
            <person name="Beynon J."/>
            <person name="Tyler B.M."/>
        </authorList>
    </citation>
    <scope>NUCLEOTIDE SEQUENCE [LARGE SCALE GENOMIC DNA]</scope>
    <source>
        <strain evidence="2">Emoy2</strain>
    </source>
</reference>
<dbReference type="VEuPathDB" id="FungiDB:HpaG808407"/>
<dbReference type="InParanoid" id="M4BPR8"/>
<dbReference type="HOGENOM" id="CLU_3110503_0_0_1"/>
<proteinExistence type="predicted"/>
<dbReference type="EnsemblProtists" id="HpaT808407">
    <property type="protein sequence ID" value="HpaP808407"/>
    <property type="gene ID" value="HpaG808407"/>
</dbReference>
<accession>M4BPR8</accession>